<keyword evidence="2" id="KW-1185">Reference proteome</keyword>
<gene>
    <name evidence="1" type="ORF">DPMN_144157</name>
</gene>
<dbReference type="AlphaFoldDB" id="A0A9D4JMB2"/>
<sequence length="61" mass="6807">MWDDDTEIIRQSGLFGLLRVAHPWGETSVLSNSPFSFSSDGRDDHLPLACTREKSCTKSHA</sequence>
<reference evidence="1" key="2">
    <citation type="submission" date="2020-11" db="EMBL/GenBank/DDBJ databases">
        <authorList>
            <person name="McCartney M.A."/>
            <person name="Auch B."/>
            <person name="Kono T."/>
            <person name="Mallez S."/>
            <person name="Becker A."/>
            <person name="Gohl D.M."/>
            <person name="Silverstein K.A.T."/>
            <person name="Koren S."/>
            <person name="Bechman K.B."/>
            <person name="Herman A."/>
            <person name="Abrahante J.E."/>
            <person name="Garbe J."/>
        </authorList>
    </citation>
    <scope>NUCLEOTIDE SEQUENCE</scope>
    <source>
        <strain evidence="1">Duluth1</strain>
        <tissue evidence="1">Whole animal</tissue>
    </source>
</reference>
<accession>A0A9D4JMB2</accession>
<dbReference type="EMBL" id="JAIWYP010000006">
    <property type="protein sequence ID" value="KAH3815629.1"/>
    <property type="molecule type" value="Genomic_DNA"/>
</dbReference>
<evidence type="ECO:0000313" key="2">
    <source>
        <dbReference type="Proteomes" id="UP000828390"/>
    </source>
</evidence>
<organism evidence="1 2">
    <name type="scientific">Dreissena polymorpha</name>
    <name type="common">Zebra mussel</name>
    <name type="synonym">Mytilus polymorpha</name>
    <dbReference type="NCBI Taxonomy" id="45954"/>
    <lineage>
        <taxon>Eukaryota</taxon>
        <taxon>Metazoa</taxon>
        <taxon>Spiralia</taxon>
        <taxon>Lophotrochozoa</taxon>
        <taxon>Mollusca</taxon>
        <taxon>Bivalvia</taxon>
        <taxon>Autobranchia</taxon>
        <taxon>Heteroconchia</taxon>
        <taxon>Euheterodonta</taxon>
        <taxon>Imparidentia</taxon>
        <taxon>Neoheterodontei</taxon>
        <taxon>Myida</taxon>
        <taxon>Dreissenoidea</taxon>
        <taxon>Dreissenidae</taxon>
        <taxon>Dreissena</taxon>
    </lineage>
</organism>
<protein>
    <submittedName>
        <fullName evidence="1">Uncharacterized protein</fullName>
    </submittedName>
</protein>
<comment type="caution">
    <text evidence="1">The sequence shown here is derived from an EMBL/GenBank/DDBJ whole genome shotgun (WGS) entry which is preliminary data.</text>
</comment>
<evidence type="ECO:0000313" key="1">
    <source>
        <dbReference type="EMBL" id="KAH3815629.1"/>
    </source>
</evidence>
<name>A0A9D4JMB2_DREPO</name>
<reference evidence="1" key="1">
    <citation type="journal article" date="2019" name="bioRxiv">
        <title>The Genome of the Zebra Mussel, Dreissena polymorpha: A Resource for Invasive Species Research.</title>
        <authorList>
            <person name="McCartney M.A."/>
            <person name="Auch B."/>
            <person name="Kono T."/>
            <person name="Mallez S."/>
            <person name="Zhang Y."/>
            <person name="Obille A."/>
            <person name="Becker A."/>
            <person name="Abrahante J.E."/>
            <person name="Garbe J."/>
            <person name="Badalamenti J.P."/>
            <person name="Herman A."/>
            <person name="Mangelson H."/>
            <person name="Liachko I."/>
            <person name="Sullivan S."/>
            <person name="Sone E.D."/>
            <person name="Koren S."/>
            <person name="Silverstein K.A.T."/>
            <person name="Beckman K.B."/>
            <person name="Gohl D.M."/>
        </authorList>
    </citation>
    <scope>NUCLEOTIDE SEQUENCE</scope>
    <source>
        <strain evidence="1">Duluth1</strain>
        <tissue evidence="1">Whole animal</tissue>
    </source>
</reference>
<dbReference type="Proteomes" id="UP000828390">
    <property type="component" value="Unassembled WGS sequence"/>
</dbReference>
<proteinExistence type="predicted"/>